<proteinExistence type="predicted"/>
<feature type="domain" description="Amidase" evidence="1">
    <location>
        <begin position="3"/>
        <end position="82"/>
    </location>
</feature>
<organism evidence="2">
    <name type="scientific">freshwater metagenome</name>
    <dbReference type="NCBI Taxonomy" id="449393"/>
    <lineage>
        <taxon>unclassified sequences</taxon>
        <taxon>metagenomes</taxon>
        <taxon>ecological metagenomes</taxon>
    </lineage>
</organism>
<sequence>MQMSDVDVVLTPTLAQLPPTIGAIRNDEDPAADFQAQCEFTPFTSPFNMTGQPAVSLPLHWTSTGIPVGMQFIGRPFDEVTLISLAAQLEQAQPWRDRHPAMW</sequence>
<dbReference type="InterPro" id="IPR023631">
    <property type="entry name" value="Amidase_dom"/>
</dbReference>
<dbReference type="GO" id="GO:0003824">
    <property type="term" value="F:catalytic activity"/>
    <property type="evidence" value="ECO:0007669"/>
    <property type="project" value="InterPro"/>
</dbReference>
<dbReference type="EMBL" id="CAEZVB010000160">
    <property type="protein sequence ID" value="CAB4634760.1"/>
    <property type="molecule type" value="Genomic_DNA"/>
</dbReference>
<dbReference type="InterPro" id="IPR000120">
    <property type="entry name" value="Amidase"/>
</dbReference>
<reference evidence="2" key="1">
    <citation type="submission" date="2020-05" db="EMBL/GenBank/DDBJ databases">
        <authorList>
            <person name="Chiriac C."/>
            <person name="Salcher M."/>
            <person name="Ghai R."/>
            <person name="Kavagutti S V."/>
        </authorList>
    </citation>
    <scope>NUCLEOTIDE SEQUENCE</scope>
</reference>
<dbReference type="SUPFAM" id="SSF75304">
    <property type="entry name" value="Amidase signature (AS) enzymes"/>
    <property type="match status" value="1"/>
</dbReference>
<accession>A0A6J6JCY5</accession>
<dbReference type="Gene3D" id="3.90.1300.10">
    <property type="entry name" value="Amidase signature (AS) domain"/>
    <property type="match status" value="1"/>
</dbReference>
<evidence type="ECO:0000259" key="1">
    <source>
        <dbReference type="Pfam" id="PF01425"/>
    </source>
</evidence>
<name>A0A6J6JCY5_9ZZZZ</name>
<dbReference type="PANTHER" id="PTHR11895">
    <property type="entry name" value="TRANSAMIDASE"/>
    <property type="match status" value="1"/>
</dbReference>
<dbReference type="PANTHER" id="PTHR11895:SF7">
    <property type="entry name" value="GLUTAMYL-TRNA(GLN) AMIDOTRANSFERASE SUBUNIT A, MITOCHONDRIAL"/>
    <property type="match status" value="1"/>
</dbReference>
<dbReference type="Pfam" id="PF01425">
    <property type="entry name" value="Amidase"/>
    <property type="match status" value="1"/>
</dbReference>
<dbReference type="InterPro" id="IPR036928">
    <property type="entry name" value="AS_sf"/>
</dbReference>
<gene>
    <name evidence="2" type="ORF">UFOPK1908_01685</name>
</gene>
<evidence type="ECO:0000313" key="2">
    <source>
        <dbReference type="EMBL" id="CAB4634760.1"/>
    </source>
</evidence>
<protein>
    <submittedName>
        <fullName evidence="2">Unannotated protein</fullName>
    </submittedName>
</protein>
<dbReference type="AlphaFoldDB" id="A0A6J6JCY5"/>